<dbReference type="Gene3D" id="1.10.8.80">
    <property type="entry name" value="Magnesium chelatase subunit I, C-Terminal domain"/>
    <property type="match status" value="1"/>
</dbReference>
<feature type="domain" description="ChlI/MoxR AAA lid" evidence="5">
    <location>
        <begin position="241"/>
        <end position="313"/>
    </location>
</feature>
<comment type="similarity">
    <text evidence="3">Belongs to the MoxR family.</text>
</comment>
<evidence type="ECO:0000256" key="1">
    <source>
        <dbReference type="ARBA" id="ARBA00022741"/>
    </source>
</evidence>
<reference evidence="6 7" key="1">
    <citation type="submission" date="2018-03" db="EMBL/GenBank/DDBJ databases">
        <title>Genomic Encyclopedia of Archaeal and Bacterial Type Strains, Phase II (KMG-II): from individual species to whole genera.</title>
        <authorList>
            <person name="Goeker M."/>
        </authorList>
    </citation>
    <scope>NUCLEOTIDE SEQUENCE [LARGE SCALE GENOMIC DNA]</scope>
    <source>
        <strain evidence="6 7">DSM 19711</strain>
    </source>
</reference>
<evidence type="ECO:0000256" key="2">
    <source>
        <dbReference type="ARBA" id="ARBA00022840"/>
    </source>
</evidence>
<evidence type="ECO:0000259" key="5">
    <source>
        <dbReference type="Pfam" id="PF17863"/>
    </source>
</evidence>
<gene>
    <name evidence="6" type="ORF">CLV37_102284</name>
</gene>
<dbReference type="GO" id="GO:0005524">
    <property type="term" value="F:ATP binding"/>
    <property type="evidence" value="ECO:0007669"/>
    <property type="project" value="UniProtKB-KW"/>
</dbReference>
<dbReference type="InterPro" id="IPR050764">
    <property type="entry name" value="CbbQ/NirQ/NorQ/GpvN"/>
</dbReference>
<feature type="domain" description="ATPase AAA-3" evidence="4">
    <location>
        <begin position="49"/>
        <end position="179"/>
    </location>
</feature>
<dbReference type="AlphaFoldDB" id="A0A2T0R876"/>
<evidence type="ECO:0000256" key="3">
    <source>
        <dbReference type="ARBA" id="ARBA00061607"/>
    </source>
</evidence>
<evidence type="ECO:0000259" key="4">
    <source>
        <dbReference type="Pfam" id="PF07726"/>
    </source>
</evidence>
<name>A0A2T0R876_9ACTN</name>
<dbReference type="InterPro" id="IPR041628">
    <property type="entry name" value="ChlI/MoxR_AAA_lid"/>
</dbReference>
<dbReference type="PANTHER" id="PTHR42759:SF1">
    <property type="entry name" value="MAGNESIUM-CHELATASE SUBUNIT CHLD"/>
    <property type="match status" value="1"/>
</dbReference>
<proteinExistence type="inferred from homology"/>
<dbReference type="GO" id="GO:0016887">
    <property type="term" value="F:ATP hydrolysis activity"/>
    <property type="evidence" value="ECO:0007669"/>
    <property type="project" value="InterPro"/>
</dbReference>
<keyword evidence="1" id="KW-0547">Nucleotide-binding</keyword>
<evidence type="ECO:0000313" key="7">
    <source>
        <dbReference type="Proteomes" id="UP000238083"/>
    </source>
</evidence>
<accession>A0A2T0R876</accession>
<dbReference type="PIRSF" id="PIRSF002849">
    <property type="entry name" value="AAA_ATPase_chaperone_MoxR_prd"/>
    <property type="match status" value="1"/>
</dbReference>
<dbReference type="EMBL" id="PVZF01000002">
    <property type="protein sequence ID" value="PRY17324.1"/>
    <property type="molecule type" value="Genomic_DNA"/>
</dbReference>
<dbReference type="InterPro" id="IPR027417">
    <property type="entry name" value="P-loop_NTPase"/>
</dbReference>
<dbReference type="SUPFAM" id="SSF52540">
    <property type="entry name" value="P-loop containing nucleoside triphosphate hydrolases"/>
    <property type="match status" value="1"/>
</dbReference>
<dbReference type="Pfam" id="PF17863">
    <property type="entry name" value="AAA_lid_2"/>
    <property type="match status" value="1"/>
</dbReference>
<keyword evidence="2" id="KW-0067">ATP-binding</keyword>
<keyword evidence="7" id="KW-1185">Reference proteome</keyword>
<dbReference type="Pfam" id="PF07726">
    <property type="entry name" value="AAA_3"/>
    <property type="match status" value="1"/>
</dbReference>
<dbReference type="RefSeq" id="WP_106208005.1">
    <property type="nucleotide sequence ID" value="NZ_PVZF01000002.1"/>
</dbReference>
<dbReference type="CDD" id="cd00009">
    <property type="entry name" value="AAA"/>
    <property type="match status" value="1"/>
</dbReference>
<dbReference type="Proteomes" id="UP000238083">
    <property type="component" value="Unassembled WGS sequence"/>
</dbReference>
<sequence length="321" mass="34208">MSTPTPPDDGELQRAAAVFDELRAAFAVRVVGQHRLFETLVVTLVAGGHVLLESMPGLAKTTAASTLAHALGGTFQRVQCTPDLLPSDIVGTQVFDAAHAEFTTRLGPVHANVVLLDEINRASAKTQSAMLEAMAEHQVTIAGVTHPLPDPFLVVATQNPVESEGTYPLPEAQLDRFLLQDLLDYPAAAEEEEIVRTHRSGAAAAPHLATVALEEVLALRGLARRVHVDPSLVSYVVALVRASRTDPATEFGASPRASIALTGAAQARALLQGRDHVLPADVQALAHRALRHRVGLSFEALAEEVRPDDVVDRLLEQVPAP</sequence>
<evidence type="ECO:0000313" key="6">
    <source>
        <dbReference type="EMBL" id="PRY17324.1"/>
    </source>
</evidence>
<dbReference type="PANTHER" id="PTHR42759">
    <property type="entry name" value="MOXR FAMILY PROTEIN"/>
    <property type="match status" value="1"/>
</dbReference>
<dbReference type="Gene3D" id="3.40.50.300">
    <property type="entry name" value="P-loop containing nucleotide triphosphate hydrolases"/>
    <property type="match status" value="1"/>
</dbReference>
<organism evidence="6 7">
    <name type="scientific">Kineococcus rhizosphaerae</name>
    <dbReference type="NCBI Taxonomy" id="559628"/>
    <lineage>
        <taxon>Bacteria</taxon>
        <taxon>Bacillati</taxon>
        <taxon>Actinomycetota</taxon>
        <taxon>Actinomycetes</taxon>
        <taxon>Kineosporiales</taxon>
        <taxon>Kineosporiaceae</taxon>
        <taxon>Kineococcus</taxon>
    </lineage>
</organism>
<dbReference type="InterPro" id="IPR011703">
    <property type="entry name" value="ATPase_AAA-3"/>
</dbReference>
<dbReference type="FunFam" id="3.40.50.300:FF:000640">
    <property type="entry name" value="MoxR family ATPase"/>
    <property type="match status" value="1"/>
</dbReference>
<dbReference type="OrthoDB" id="9808397at2"/>
<comment type="caution">
    <text evidence="6">The sequence shown here is derived from an EMBL/GenBank/DDBJ whole genome shotgun (WGS) entry which is preliminary data.</text>
</comment>
<protein>
    <submittedName>
        <fullName evidence="6">MoxR-like ATPase</fullName>
    </submittedName>
</protein>